<dbReference type="EMBL" id="JX195166">
    <property type="protein sequence ID" value="AFQ22165.1"/>
    <property type="molecule type" value="Genomic_DNA"/>
</dbReference>
<gene>
    <name evidence="2" type="ORF">My1_006</name>
</gene>
<dbReference type="RefSeq" id="YP_006906258.1">
    <property type="nucleotide sequence ID" value="NC_018837.1"/>
</dbReference>
<feature type="transmembrane region" description="Helical" evidence="1">
    <location>
        <begin position="6"/>
        <end position="29"/>
    </location>
</feature>
<dbReference type="KEGG" id="vg:13826877"/>
<accession>J9QGP8</accession>
<proteinExistence type="predicted"/>
<evidence type="ECO:0000313" key="2">
    <source>
        <dbReference type="EMBL" id="AFQ22165.1"/>
    </source>
</evidence>
<keyword evidence="1" id="KW-1133">Transmembrane helix</keyword>
<evidence type="ECO:0000313" key="3">
    <source>
        <dbReference type="Proteomes" id="UP000006280"/>
    </source>
</evidence>
<name>J9QGP8_9CAUD</name>
<keyword evidence="1" id="KW-0472">Membrane</keyword>
<protein>
    <submittedName>
        <fullName evidence="2">Uncharacterized protein</fullName>
    </submittedName>
</protein>
<dbReference type="Proteomes" id="UP000006280">
    <property type="component" value="Segment"/>
</dbReference>
<keyword evidence="3" id="KW-1185">Reference proteome</keyword>
<keyword evidence="1" id="KW-0812">Transmembrane</keyword>
<feature type="transmembrane region" description="Helical" evidence="1">
    <location>
        <begin position="50"/>
        <end position="71"/>
    </location>
</feature>
<organism evidence="2 3">
    <name type="scientific">Pectobacterium phage My1</name>
    <dbReference type="NCBI Taxonomy" id="1204539"/>
    <lineage>
        <taxon>Viruses</taxon>
        <taxon>Duplodnaviria</taxon>
        <taxon>Heunggongvirae</taxon>
        <taxon>Uroviricota</taxon>
        <taxon>Caudoviricetes</taxon>
        <taxon>Demerecviridae</taxon>
        <taxon>Mccorquodalevirinae</taxon>
        <taxon>Myunavirus</taxon>
        <taxon>Myunavirus My1</taxon>
    </lineage>
</organism>
<evidence type="ECO:0000256" key="1">
    <source>
        <dbReference type="SAM" id="Phobius"/>
    </source>
</evidence>
<dbReference type="GeneID" id="13826877"/>
<sequence>MIFYPSESFIFGMFFLAVILWELFGRFTALCDHRNAGVQYSKMYKRSRKAYYAAWLVTILAIGLGIASSIIDVTQYPLLE</sequence>
<reference evidence="2 3" key="1">
    <citation type="journal article" date="2012" name="J. Virol.">
        <title>Complete Genome Sequence of Pectobacterium carotovorum subsp. carotovorum Bacteriophage My1.</title>
        <authorList>
            <person name="Lee D.H."/>
            <person name="Lee J.H."/>
            <person name="Shin H."/>
            <person name="Ji S."/>
            <person name="Roh E."/>
            <person name="Jung K."/>
            <person name="Ryu S."/>
            <person name="Choi J."/>
            <person name="Heu S."/>
        </authorList>
    </citation>
    <scope>NUCLEOTIDE SEQUENCE [LARGE SCALE GENOMIC DNA]</scope>
</reference>